<feature type="transmembrane region" description="Helical" evidence="1">
    <location>
        <begin position="193"/>
        <end position="214"/>
    </location>
</feature>
<proteinExistence type="predicted"/>
<organism evidence="2 3">
    <name type="scientific">Acanthosepion pharaonis</name>
    <name type="common">Pharaoh cuttlefish</name>
    <name type="synonym">Sepia pharaonis</name>
    <dbReference type="NCBI Taxonomy" id="158019"/>
    <lineage>
        <taxon>Eukaryota</taxon>
        <taxon>Metazoa</taxon>
        <taxon>Spiralia</taxon>
        <taxon>Lophotrochozoa</taxon>
        <taxon>Mollusca</taxon>
        <taxon>Cephalopoda</taxon>
        <taxon>Coleoidea</taxon>
        <taxon>Decapodiformes</taxon>
        <taxon>Sepiida</taxon>
        <taxon>Sepiina</taxon>
        <taxon>Sepiidae</taxon>
        <taxon>Acanthosepion</taxon>
    </lineage>
</organism>
<evidence type="ECO:0000256" key="1">
    <source>
        <dbReference type="SAM" id="Phobius"/>
    </source>
</evidence>
<accession>A0A812CSK9</accession>
<keyword evidence="1" id="KW-0472">Membrane</keyword>
<evidence type="ECO:0000313" key="3">
    <source>
        <dbReference type="Proteomes" id="UP000597762"/>
    </source>
</evidence>
<feature type="transmembrane region" description="Helical" evidence="1">
    <location>
        <begin position="31"/>
        <end position="51"/>
    </location>
</feature>
<reference evidence="2" key="1">
    <citation type="submission" date="2021-01" db="EMBL/GenBank/DDBJ databases">
        <authorList>
            <person name="Li R."/>
            <person name="Bekaert M."/>
        </authorList>
    </citation>
    <scope>NUCLEOTIDE SEQUENCE</scope>
    <source>
        <strain evidence="2">Farmed</strain>
    </source>
</reference>
<feature type="transmembrane region" description="Helical" evidence="1">
    <location>
        <begin position="129"/>
        <end position="149"/>
    </location>
</feature>
<dbReference type="AlphaFoldDB" id="A0A812CSK9"/>
<dbReference type="EMBL" id="CAHIKZ030001812">
    <property type="protein sequence ID" value="CAE1275050.1"/>
    <property type="molecule type" value="Genomic_DNA"/>
</dbReference>
<dbReference type="Proteomes" id="UP000597762">
    <property type="component" value="Unassembled WGS sequence"/>
</dbReference>
<gene>
    <name evidence="2" type="ORF">SPHA_39217</name>
</gene>
<feature type="transmembrane region" description="Helical" evidence="1">
    <location>
        <begin position="71"/>
        <end position="93"/>
    </location>
</feature>
<evidence type="ECO:0000313" key="2">
    <source>
        <dbReference type="EMBL" id="CAE1275050.1"/>
    </source>
</evidence>
<feature type="transmembrane region" description="Helical" evidence="1">
    <location>
        <begin position="105"/>
        <end position="123"/>
    </location>
</feature>
<protein>
    <submittedName>
        <fullName evidence="2">Uncharacterized protein</fullName>
    </submittedName>
</protein>
<sequence>MWHYSSTVPFYNKICPRIFFPFFQHNSFRPLLFCVLYSFPFIFAFFLSIYLTNYLSIYLSISIRNILGSSLHYFLLFFFFLLLLLLLLLLSFISSFSPFHRLLDYLRLLFLFFLYFSPLSILFSSFLPLPFHMILLLLLLPLLLLLLLLPDPPFFFFFYFFSLLYIFFPPFQTDFFLSPLVVSSVFIDLFKPSISFFLLLIILFHFLPHLFYFLSFSLFSNQSINLHSESSHSQS</sequence>
<name>A0A812CSK9_ACAPH</name>
<keyword evidence="1" id="KW-1133">Transmembrane helix</keyword>
<keyword evidence="1" id="KW-0812">Transmembrane</keyword>
<comment type="caution">
    <text evidence="2">The sequence shown here is derived from an EMBL/GenBank/DDBJ whole genome shotgun (WGS) entry which is preliminary data.</text>
</comment>
<keyword evidence="3" id="KW-1185">Reference proteome</keyword>